<organism evidence="9 10">
    <name type="scientific">Saxophila tyrrhenica</name>
    <dbReference type="NCBI Taxonomy" id="1690608"/>
    <lineage>
        <taxon>Eukaryota</taxon>
        <taxon>Fungi</taxon>
        <taxon>Dikarya</taxon>
        <taxon>Ascomycota</taxon>
        <taxon>Pezizomycotina</taxon>
        <taxon>Dothideomycetes</taxon>
        <taxon>Dothideomycetidae</taxon>
        <taxon>Mycosphaerellales</taxon>
        <taxon>Extremaceae</taxon>
        <taxon>Saxophila</taxon>
    </lineage>
</organism>
<evidence type="ECO:0000256" key="4">
    <source>
        <dbReference type="ARBA" id="ARBA00022989"/>
    </source>
</evidence>
<dbReference type="Proteomes" id="UP001337655">
    <property type="component" value="Unassembled WGS sequence"/>
</dbReference>
<evidence type="ECO:0000256" key="2">
    <source>
        <dbReference type="ARBA" id="ARBA00022448"/>
    </source>
</evidence>
<dbReference type="AlphaFoldDB" id="A0AAV9PLT5"/>
<dbReference type="InterPro" id="IPR003439">
    <property type="entry name" value="ABC_transporter-like_ATP-bd"/>
</dbReference>
<accession>A0AAV9PLT5</accession>
<feature type="domain" description="ABC transporter" evidence="8">
    <location>
        <begin position="188"/>
        <end position="438"/>
    </location>
</feature>
<dbReference type="InterPro" id="IPR017871">
    <property type="entry name" value="ABC_transporter-like_CS"/>
</dbReference>
<dbReference type="RefSeq" id="XP_064661953.1">
    <property type="nucleotide sequence ID" value="XM_064799198.1"/>
</dbReference>
<dbReference type="InterPro" id="IPR027417">
    <property type="entry name" value="P-loop_NTPase"/>
</dbReference>
<dbReference type="InterPro" id="IPR029481">
    <property type="entry name" value="ABC_trans_N"/>
</dbReference>
<feature type="transmembrane region" description="Helical" evidence="7">
    <location>
        <begin position="662"/>
        <end position="683"/>
    </location>
</feature>
<keyword evidence="3 7" id="KW-0812">Transmembrane</keyword>
<feature type="transmembrane region" description="Helical" evidence="7">
    <location>
        <begin position="582"/>
        <end position="606"/>
    </location>
</feature>
<evidence type="ECO:0000313" key="9">
    <source>
        <dbReference type="EMBL" id="KAK5173258.1"/>
    </source>
</evidence>
<keyword evidence="2" id="KW-0813">Transport</keyword>
<dbReference type="Pfam" id="PF00005">
    <property type="entry name" value="ABC_tran"/>
    <property type="match status" value="1"/>
</dbReference>
<dbReference type="GO" id="GO:0016020">
    <property type="term" value="C:membrane"/>
    <property type="evidence" value="ECO:0007669"/>
    <property type="project" value="UniProtKB-SubCell"/>
</dbReference>
<evidence type="ECO:0000313" key="10">
    <source>
        <dbReference type="Proteomes" id="UP001337655"/>
    </source>
</evidence>
<feature type="transmembrane region" description="Helical" evidence="7">
    <location>
        <begin position="689"/>
        <end position="708"/>
    </location>
</feature>
<evidence type="ECO:0000256" key="3">
    <source>
        <dbReference type="ARBA" id="ARBA00022692"/>
    </source>
</evidence>
<protein>
    <recommendedName>
        <fullName evidence="8">ABC transporter domain-containing protein</fullName>
    </recommendedName>
</protein>
<dbReference type="SUPFAM" id="SSF52540">
    <property type="entry name" value="P-loop containing nucleoside triphosphate hydrolases"/>
    <property type="match status" value="1"/>
</dbReference>
<keyword evidence="4 7" id="KW-1133">Transmembrane helix</keyword>
<feature type="compositionally biased region" description="Polar residues" evidence="6">
    <location>
        <begin position="1"/>
        <end position="21"/>
    </location>
</feature>
<evidence type="ECO:0000256" key="7">
    <source>
        <dbReference type="SAM" id="Phobius"/>
    </source>
</evidence>
<evidence type="ECO:0000256" key="1">
    <source>
        <dbReference type="ARBA" id="ARBA00004141"/>
    </source>
</evidence>
<dbReference type="Gene3D" id="3.40.50.300">
    <property type="entry name" value="P-loop containing nucleotide triphosphate hydrolases"/>
    <property type="match status" value="1"/>
</dbReference>
<dbReference type="GO" id="GO:0016887">
    <property type="term" value="F:ATP hydrolysis activity"/>
    <property type="evidence" value="ECO:0007669"/>
    <property type="project" value="InterPro"/>
</dbReference>
<dbReference type="GeneID" id="89923286"/>
<keyword evidence="5 7" id="KW-0472">Membrane</keyword>
<reference evidence="9 10" key="1">
    <citation type="submission" date="2023-08" db="EMBL/GenBank/DDBJ databases">
        <title>Black Yeasts Isolated from many extreme environments.</title>
        <authorList>
            <person name="Coleine C."/>
            <person name="Stajich J.E."/>
            <person name="Selbmann L."/>
        </authorList>
    </citation>
    <scope>NUCLEOTIDE SEQUENCE [LARGE SCALE GENOMIC DNA]</scope>
    <source>
        <strain evidence="9 10">CCFEE 5935</strain>
    </source>
</reference>
<feature type="transmembrane region" description="Helical" evidence="7">
    <location>
        <begin position="552"/>
        <end position="570"/>
    </location>
</feature>
<dbReference type="Pfam" id="PF14510">
    <property type="entry name" value="ABC_trans_N"/>
    <property type="match status" value="1"/>
</dbReference>
<comment type="subcellular location">
    <subcellularLocation>
        <location evidence="1">Membrane</location>
        <topology evidence="1">Multi-pass membrane protein</topology>
    </subcellularLocation>
</comment>
<dbReference type="EMBL" id="JAVRRT010000003">
    <property type="protein sequence ID" value="KAK5173258.1"/>
    <property type="molecule type" value="Genomic_DNA"/>
</dbReference>
<feature type="transmembrane region" description="Helical" evidence="7">
    <location>
        <begin position="626"/>
        <end position="650"/>
    </location>
</feature>
<dbReference type="PROSITE" id="PS00211">
    <property type="entry name" value="ABC_TRANSPORTER_1"/>
    <property type="match status" value="1"/>
</dbReference>
<evidence type="ECO:0000256" key="6">
    <source>
        <dbReference type="SAM" id="MobiDB-lite"/>
    </source>
</evidence>
<evidence type="ECO:0000259" key="8">
    <source>
        <dbReference type="PROSITE" id="PS50893"/>
    </source>
</evidence>
<dbReference type="GO" id="GO:0140359">
    <property type="term" value="F:ABC-type transporter activity"/>
    <property type="evidence" value="ECO:0007669"/>
    <property type="project" value="InterPro"/>
</dbReference>
<dbReference type="PROSITE" id="PS50893">
    <property type="entry name" value="ABC_TRANSPORTER_2"/>
    <property type="match status" value="1"/>
</dbReference>
<name>A0AAV9PLT5_9PEZI</name>
<feature type="compositionally biased region" description="Basic and acidic residues" evidence="6">
    <location>
        <begin position="36"/>
        <end position="61"/>
    </location>
</feature>
<comment type="caution">
    <text evidence="9">The sequence shown here is derived from an EMBL/GenBank/DDBJ whole genome shotgun (WGS) entry which is preliminary data.</text>
</comment>
<dbReference type="GO" id="GO:0005524">
    <property type="term" value="F:ATP binding"/>
    <property type="evidence" value="ECO:0007669"/>
    <property type="project" value="InterPro"/>
</dbReference>
<keyword evidence="10" id="KW-1185">Reference proteome</keyword>
<sequence>MATQNGVQHIPSTSTNATTLAGQPASAPQGIFNEPQESHDDSDSYLDKGGNEKAESLEDLNRTETRSYDLFEDGEEAAFVEQLRSKPSILQRSSTFASSDIQRKRTNASSALERQDTIAGKELDDEIFDPNSPKFDLHAYIRMTLKILDDEDIKTKRAGAVMKNVSVSGSGSALNLQPTVGSMLLQPFRLKEIIPGRTPHKRILRNFQALIRGGEMLIVLGRPGSGCSTFLKTLTGELHGLDLDKESKIHYNGIEREQMVKEFRGELVYAGEVDQHFPHLTVGETLEHAAACRLPQNRAMGISRAELVRHLTQVVMAVYGLSHTYNTKVGDDFVRGVSGGERKRVTIAEMALAGSPLAAWDNSTRGLDSATALKFTRSLRQSASLVGSSHAVAIYQASQAIYDLFDQAVVLYEGREIYFGPCSEAKKYFEDMGWFCPPRQTTGDFLTSITNPSERQAKEGCEDKVPRTPDEFEAFWRKSQAYEDLQRRIKEYEQEFPPGNSDELNALRERKHDQQAQHVRKGSPYVISVPMQIRLNTRRAWHRIWNDKASTFTPLIGNCIMALIIGSVFYGTPNASAGFQSFGAVLFFAVLINALTAISEISSLYAQRPIVEKQKSYAFTHPATEAISGIVMDVPLKFAQAVVFNVILYFMTNLRREPSQFFIFFMIVYLMTFTMSALFRTMAAVTKTVSQAMTLAGILVLILVIYTGES</sequence>
<gene>
    <name evidence="9" type="ORF">LTR77_001939</name>
</gene>
<feature type="region of interest" description="Disordered" evidence="6">
    <location>
        <begin position="1"/>
        <end position="61"/>
    </location>
</feature>
<proteinExistence type="predicted"/>
<dbReference type="Pfam" id="PF01061">
    <property type="entry name" value="ABC2_membrane"/>
    <property type="match status" value="1"/>
</dbReference>
<evidence type="ECO:0000256" key="5">
    <source>
        <dbReference type="ARBA" id="ARBA00023136"/>
    </source>
</evidence>
<dbReference type="PANTHER" id="PTHR19241">
    <property type="entry name" value="ATP-BINDING CASSETTE TRANSPORTER"/>
    <property type="match status" value="1"/>
</dbReference>
<dbReference type="InterPro" id="IPR013525">
    <property type="entry name" value="ABC2_TM"/>
</dbReference>